<protein>
    <submittedName>
        <fullName evidence="1">Uncharacterized protein</fullName>
    </submittedName>
</protein>
<evidence type="ECO:0000313" key="1">
    <source>
        <dbReference type="EMBL" id="KAK3719811.1"/>
    </source>
</evidence>
<proteinExistence type="predicted"/>
<name>A0AAE1CN30_9GAST</name>
<gene>
    <name evidence="1" type="ORF">RRG08_040113</name>
</gene>
<accession>A0AAE1CN30</accession>
<evidence type="ECO:0000313" key="2">
    <source>
        <dbReference type="Proteomes" id="UP001283361"/>
    </source>
</evidence>
<sequence length="88" mass="9966">MLLHHVRRVNSDECIGVRPRYLLRLLLRSNHAGYGGSGIPRSLSPTISASFPITKSSLSGNMMATTRRSVSYYMEVNDQHGQKMRFRT</sequence>
<dbReference type="EMBL" id="JAWDGP010007412">
    <property type="protein sequence ID" value="KAK3719811.1"/>
    <property type="molecule type" value="Genomic_DNA"/>
</dbReference>
<dbReference type="Proteomes" id="UP001283361">
    <property type="component" value="Unassembled WGS sequence"/>
</dbReference>
<keyword evidence="2" id="KW-1185">Reference proteome</keyword>
<reference evidence="1" key="1">
    <citation type="journal article" date="2023" name="G3 (Bethesda)">
        <title>A reference genome for the long-term kleptoplast-retaining sea slug Elysia crispata morphotype clarki.</title>
        <authorList>
            <person name="Eastman K.E."/>
            <person name="Pendleton A.L."/>
            <person name="Shaikh M.A."/>
            <person name="Suttiyut T."/>
            <person name="Ogas R."/>
            <person name="Tomko P."/>
            <person name="Gavelis G."/>
            <person name="Widhalm J.R."/>
            <person name="Wisecaver J.H."/>
        </authorList>
    </citation>
    <scope>NUCLEOTIDE SEQUENCE</scope>
    <source>
        <strain evidence="1">ECLA1</strain>
    </source>
</reference>
<dbReference type="AlphaFoldDB" id="A0AAE1CN30"/>
<organism evidence="1 2">
    <name type="scientific">Elysia crispata</name>
    <name type="common">lettuce slug</name>
    <dbReference type="NCBI Taxonomy" id="231223"/>
    <lineage>
        <taxon>Eukaryota</taxon>
        <taxon>Metazoa</taxon>
        <taxon>Spiralia</taxon>
        <taxon>Lophotrochozoa</taxon>
        <taxon>Mollusca</taxon>
        <taxon>Gastropoda</taxon>
        <taxon>Heterobranchia</taxon>
        <taxon>Euthyneura</taxon>
        <taxon>Panpulmonata</taxon>
        <taxon>Sacoglossa</taxon>
        <taxon>Placobranchoidea</taxon>
        <taxon>Plakobranchidae</taxon>
        <taxon>Elysia</taxon>
    </lineage>
</organism>
<comment type="caution">
    <text evidence="1">The sequence shown here is derived from an EMBL/GenBank/DDBJ whole genome shotgun (WGS) entry which is preliminary data.</text>
</comment>